<gene>
    <name evidence="1" type="ORF">WKW79_26815</name>
</gene>
<evidence type="ECO:0000313" key="1">
    <source>
        <dbReference type="EMBL" id="MEJ8858208.1"/>
    </source>
</evidence>
<dbReference type="Proteomes" id="UP001367030">
    <property type="component" value="Unassembled WGS sequence"/>
</dbReference>
<evidence type="ECO:0000313" key="2">
    <source>
        <dbReference type="Proteomes" id="UP001367030"/>
    </source>
</evidence>
<reference evidence="1 2" key="1">
    <citation type="submission" date="2024-03" db="EMBL/GenBank/DDBJ databases">
        <title>Novel species of the genus Variovorax.</title>
        <authorList>
            <person name="Liu Q."/>
            <person name="Xin Y.-H."/>
        </authorList>
    </citation>
    <scope>NUCLEOTIDE SEQUENCE [LARGE SCALE GENOMIC DNA]</scope>
    <source>
        <strain evidence="1 2">KACC 18901</strain>
    </source>
</reference>
<comment type="caution">
    <text evidence="1">The sequence shown here is derived from an EMBL/GenBank/DDBJ whole genome shotgun (WGS) entry which is preliminary data.</text>
</comment>
<accession>A0ABU8XEH6</accession>
<keyword evidence="2" id="KW-1185">Reference proteome</keyword>
<organism evidence="1 2">
    <name type="scientific">Variovorax robiniae</name>
    <dbReference type="NCBI Taxonomy" id="1836199"/>
    <lineage>
        <taxon>Bacteria</taxon>
        <taxon>Pseudomonadati</taxon>
        <taxon>Pseudomonadota</taxon>
        <taxon>Betaproteobacteria</taxon>
        <taxon>Burkholderiales</taxon>
        <taxon>Comamonadaceae</taxon>
        <taxon>Variovorax</taxon>
    </lineage>
</organism>
<name>A0ABU8XEH6_9BURK</name>
<sequence length="321" mass="34781">MPLRTTRLTLNLASGLVIGLYASGVHATEGGLGRPISGTTVQSNAGIVSPEPIWAVNFSQIYADGSIGGSRLVPVLRQASIGIDAKISFTLATVMKVWDTGPGKWNFASSITLPYLYEKVNANLTIGTRQGNAQDVASNMFDIYVSPIIAGYHFSQTEHMSLSFNFWAPTGKYSPDNLANPSLNNWTFIPQIAYTRIFPESGWQLDAVANLQFYTRNKDTDYQNAPLFAMDVMGTKKFGNGVGAGLILGTVQQIGKDSGPTADRLNGFQGHDWALGPVVSYDTKINGKTPLSMSLRWVPTISSKNRIDSRKTVMASATLIF</sequence>
<dbReference type="RefSeq" id="WP_340338273.1">
    <property type="nucleotide sequence ID" value="NZ_JBBKZS010000015.1"/>
</dbReference>
<dbReference type="EMBL" id="JBBKZS010000015">
    <property type="protein sequence ID" value="MEJ8858208.1"/>
    <property type="molecule type" value="Genomic_DNA"/>
</dbReference>
<dbReference type="Pfam" id="PF13557">
    <property type="entry name" value="Phenol_MetA_deg"/>
    <property type="match status" value="1"/>
</dbReference>
<proteinExistence type="predicted"/>
<protein>
    <submittedName>
        <fullName evidence="1">Transporter</fullName>
    </submittedName>
</protein>
<dbReference type="InterPro" id="IPR025737">
    <property type="entry name" value="FApF"/>
</dbReference>